<evidence type="ECO:0000313" key="2">
    <source>
        <dbReference type="EMBL" id="GLQ53568.1"/>
    </source>
</evidence>
<accession>A0ABQ5W153</accession>
<feature type="region of interest" description="Disordered" evidence="1">
    <location>
        <begin position="53"/>
        <end position="78"/>
    </location>
</feature>
<dbReference type="Proteomes" id="UP001156691">
    <property type="component" value="Unassembled WGS sequence"/>
</dbReference>
<reference evidence="3" key="1">
    <citation type="journal article" date="2019" name="Int. J. Syst. Evol. Microbiol.">
        <title>The Global Catalogue of Microorganisms (GCM) 10K type strain sequencing project: providing services to taxonomists for standard genome sequencing and annotation.</title>
        <authorList>
            <consortium name="The Broad Institute Genomics Platform"/>
            <consortium name="The Broad Institute Genome Sequencing Center for Infectious Disease"/>
            <person name="Wu L."/>
            <person name="Ma J."/>
        </authorList>
    </citation>
    <scope>NUCLEOTIDE SEQUENCE [LARGE SCALE GENOMIC DNA]</scope>
    <source>
        <strain evidence="3">NBRC 112416</strain>
    </source>
</reference>
<gene>
    <name evidence="2" type="ORF">GCM10010862_08270</name>
</gene>
<sequence>MSPEIAVDPDRVVEIATRYPEIEIAALAERFGCSDRQIRYILDRAGIERTTEPMGIVKTVDPHPWRPRSRRRATLPKMTKAEKTALVDAFLAKNEIKKVPRGAMTTGNVIFLDQTRND</sequence>
<comment type="caution">
    <text evidence="2">The sequence shown here is derived from an EMBL/GenBank/DDBJ whole genome shotgun (WGS) entry which is preliminary data.</text>
</comment>
<dbReference type="EMBL" id="BSNS01000004">
    <property type="protein sequence ID" value="GLQ53568.1"/>
    <property type="molecule type" value="Genomic_DNA"/>
</dbReference>
<evidence type="ECO:0000313" key="3">
    <source>
        <dbReference type="Proteomes" id="UP001156691"/>
    </source>
</evidence>
<keyword evidence="3" id="KW-1185">Reference proteome</keyword>
<evidence type="ECO:0000256" key="1">
    <source>
        <dbReference type="SAM" id="MobiDB-lite"/>
    </source>
</evidence>
<proteinExistence type="predicted"/>
<organism evidence="2 3">
    <name type="scientific">Devosia nitrariae</name>
    <dbReference type="NCBI Taxonomy" id="2071872"/>
    <lineage>
        <taxon>Bacteria</taxon>
        <taxon>Pseudomonadati</taxon>
        <taxon>Pseudomonadota</taxon>
        <taxon>Alphaproteobacteria</taxon>
        <taxon>Hyphomicrobiales</taxon>
        <taxon>Devosiaceae</taxon>
        <taxon>Devosia</taxon>
    </lineage>
</organism>
<name>A0ABQ5W153_9HYPH</name>
<protein>
    <submittedName>
        <fullName evidence="2">Uncharacterized protein</fullName>
    </submittedName>
</protein>
<feature type="compositionally biased region" description="Basic residues" evidence="1">
    <location>
        <begin position="65"/>
        <end position="74"/>
    </location>
</feature>